<keyword evidence="1" id="KW-0732">Signal</keyword>
<sequence length="637" mass="71690">MDAYRVNRLCSSSATSLRRWLPPLALAASASLLLGAGAQAQPEEDPALVACDDKDARDRGRSTRRRAGGSNRDCEYREVVVDETTGEVLRERPVAVQRNVVPRRYTNIPRPTAEDYVALVPIPDRWRIVDSLDPEGYPNVWWDPYNQNTIKGDKPIHGDWFFNVTAISDTVVEFREVPTPVGVQSTDGPGSLDVLGGTEQALFNQNVAVELVYYQGDTVFRPPDWEFRFTPVFNYNYTELEEITGVNADPGDGITRNDNHVGIQAAFVDKHLRNVSDRYDFDSLRVGIQPFSSDFRGFLFQDAQLGARLFGTRDNNRFQYNLAWFRLLEKDTNSGLNDVSEDLRDNDVFFANIYWQDMPKLGFFSQATLAYNRSREDEFFYDTNDFIQRPASLGQERMRDYDVYYVGYNGDGHFGRLNLTVSAYGAFGEEKGGVFSGEDSDIEAFFFAAEPGIDFDWIRLRGSFLYASGDDDPFDDKSQGYAAIFENPQFAGADTSYWIRQGVPLIGGGRVALSQRNAVLPDMRSSKEHGQSNFTNPGLWLAGAGVDLDLLPELRLSFNANYLAFAETEVLEVARQQANVDEEIGLDLSAALIWRPFMSQNVVARLSYAQLLSGQGFNDLYGEEDPYSLLLNVILTF</sequence>
<evidence type="ECO:0000313" key="3">
    <source>
        <dbReference type="Proteomes" id="UP000321933"/>
    </source>
</evidence>
<evidence type="ECO:0000256" key="1">
    <source>
        <dbReference type="SAM" id="SignalP"/>
    </source>
</evidence>
<evidence type="ECO:0000313" key="2">
    <source>
        <dbReference type="EMBL" id="TXS90563.1"/>
    </source>
</evidence>
<name>A0A5C8ZPU6_9GAMM</name>
<dbReference type="RefSeq" id="WP_148065089.1">
    <property type="nucleotide sequence ID" value="NZ_VRYZ01000006.1"/>
</dbReference>
<comment type="caution">
    <text evidence="2">The sequence shown here is derived from an EMBL/GenBank/DDBJ whole genome shotgun (WGS) entry which is preliminary data.</text>
</comment>
<gene>
    <name evidence="2" type="ORF">FVW59_14605</name>
</gene>
<protein>
    <recommendedName>
        <fullName evidence="4">Alginate export domain-containing protein</fullName>
    </recommendedName>
</protein>
<reference evidence="2 3" key="1">
    <citation type="submission" date="2019-08" db="EMBL/GenBank/DDBJ databases">
        <title>Parahaliea maris sp. nov., isolated from the surface seawater.</title>
        <authorList>
            <person name="Liu Y."/>
        </authorList>
    </citation>
    <scope>NUCLEOTIDE SEQUENCE [LARGE SCALE GENOMIC DNA]</scope>
    <source>
        <strain evidence="2 3">S2-26</strain>
    </source>
</reference>
<dbReference type="Proteomes" id="UP000321933">
    <property type="component" value="Unassembled WGS sequence"/>
</dbReference>
<feature type="chain" id="PRO_5022697207" description="Alginate export domain-containing protein" evidence="1">
    <location>
        <begin position="41"/>
        <end position="637"/>
    </location>
</feature>
<proteinExistence type="predicted"/>
<dbReference type="OrthoDB" id="244259at2"/>
<evidence type="ECO:0008006" key="4">
    <source>
        <dbReference type="Google" id="ProtNLM"/>
    </source>
</evidence>
<accession>A0A5C8ZPU6</accession>
<organism evidence="2 3">
    <name type="scientific">Parahaliea aestuarii</name>
    <dbReference type="NCBI Taxonomy" id="1852021"/>
    <lineage>
        <taxon>Bacteria</taxon>
        <taxon>Pseudomonadati</taxon>
        <taxon>Pseudomonadota</taxon>
        <taxon>Gammaproteobacteria</taxon>
        <taxon>Cellvibrionales</taxon>
        <taxon>Halieaceae</taxon>
        <taxon>Parahaliea</taxon>
    </lineage>
</organism>
<keyword evidence="3" id="KW-1185">Reference proteome</keyword>
<dbReference type="EMBL" id="VRYZ01000006">
    <property type="protein sequence ID" value="TXS90563.1"/>
    <property type="molecule type" value="Genomic_DNA"/>
</dbReference>
<feature type="signal peptide" evidence="1">
    <location>
        <begin position="1"/>
        <end position="40"/>
    </location>
</feature>
<dbReference type="AlphaFoldDB" id="A0A5C8ZPU6"/>